<accession>A0A3N9U9A3</accession>
<organism evidence="2 3">
    <name type="scientific">Lysinibacillus composti</name>
    <dbReference type="NCBI Taxonomy" id="720633"/>
    <lineage>
        <taxon>Bacteria</taxon>
        <taxon>Bacillati</taxon>
        <taxon>Bacillota</taxon>
        <taxon>Bacilli</taxon>
        <taxon>Bacillales</taxon>
        <taxon>Bacillaceae</taxon>
        <taxon>Lysinibacillus</taxon>
    </lineage>
</organism>
<reference evidence="2 3" key="1">
    <citation type="journal article" date="2013" name="J. Microbiol.">
        <title>Lysinibacillus chungkukjangi sp. nov., isolated from Chungkukjang, Korean fermented soybean food.</title>
        <authorList>
            <person name="Kim S.J."/>
            <person name="Jang Y.H."/>
            <person name="Hamada M."/>
            <person name="Ahn J.H."/>
            <person name="Weon H.Y."/>
            <person name="Suzuki K."/>
            <person name="Whang K.S."/>
            <person name="Kwon S.W."/>
        </authorList>
    </citation>
    <scope>NUCLEOTIDE SEQUENCE [LARGE SCALE GENOMIC DNA]</scope>
    <source>
        <strain evidence="2 3">MCCC 1A12701</strain>
    </source>
</reference>
<protein>
    <recommendedName>
        <fullName evidence="1">HNH domain-containing protein</fullName>
    </recommendedName>
</protein>
<dbReference type="OrthoDB" id="9779761at2"/>
<proteinExistence type="predicted"/>
<feature type="domain" description="HNH" evidence="1">
    <location>
        <begin position="167"/>
        <end position="223"/>
    </location>
</feature>
<dbReference type="InterPro" id="IPR002711">
    <property type="entry name" value="HNH"/>
</dbReference>
<dbReference type="EMBL" id="RRCT01000025">
    <property type="protein sequence ID" value="RQW73229.1"/>
    <property type="molecule type" value="Genomic_DNA"/>
</dbReference>
<dbReference type="InterPro" id="IPR003615">
    <property type="entry name" value="HNH_nuc"/>
</dbReference>
<dbReference type="GO" id="GO:0003676">
    <property type="term" value="F:nucleic acid binding"/>
    <property type="evidence" value="ECO:0007669"/>
    <property type="project" value="InterPro"/>
</dbReference>
<name>A0A3N9U9A3_9BACI</name>
<dbReference type="CDD" id="cd00085">
    <property type="entry name" value="HNHc"/>
    <property type="match status" value="1"/>
</dbReference>
<dbReference type="Pfam" id="PF01844">
    <property type="entry name" value="HNH"/>
    <property type="match status" value="1"/>
</dbReference>
<evidence type="ECO:0000313" key="3">
    <source>
        <dbReference type="Proteomes" id="UP000274033"/>
    </source>
</evidence>
<comment type="caution">
    <text evidence="2">The sequence shown here is derived from an EMBL/GenBank/DDBJ whole genome shotgun (WGS) entry which is preliminary data.</text>
</comment>
<dbReference type="GO" id="GO:0004519">
    <property type="term" value="F:endonuclease activity"/>
    <property type="evidence" value="ECO:0007669"/>
    <property type="project" value="InterPro"/>
</dbReference>
<gene>
    <name evidence="2" type="ORF">EBB45_17790</name>
</gene>
<sequence>MSIEDVQEDFFLGELKKRNGIFYFRRVGMYAPEGSLVLFQFDNLIIASANLHSIEKFDTPEKEQYYGAYQFDIKTLEVFQPITVAEINKIDGNITRFSQSKQEINSSFISEIEELIKRKQMALLADELPVQESPKLKEGAKKQVLVNSYERNYKARQQCIDYYGCHCSVCDFEFAKFYGDEFEGKIHVHHLKALSEINEEYEVDPINDLRPVCPNCHLALHSKVGDKPYTIEELKEKIYRN</sequence>
<evidence type="ECO:0000313" key="2">
    <source>
        <dbReference type="EMBL" id="RQW73229.1"/>
    </source>
</evidence>
<dbReference type="GO" id="GO:0008270">
    <property type="term" value="F:zinc ion binding"/>
    <property type="evidence" value="ECO:0007669"/>
    <property type="project" value="InterPro"/>
</dbReference>
<dbReference type="Proteomes" id="UP000274033">
    <property type="component" value="Unassembled WGS sequence"/>
</dbReference>
<dbReference type="AlphaFoldDB" id="A0A3N9U9A3"/>
<keyword evidence="3" id="KW-1185">Reference proteome</keyword>
<evidence type="ECO:0000259" key="1">
    <source>
        <dbReference type="Pfam" id="PF01844"/>
    </source>
</evidence>